<dbReference type="InterPro" id="IPR036388">
    <property type="entry name" value="WH-like_DNA-bd_sf"/>
</dbReference>
<dbReference type="Proteomes" id="UP001500920">
    <property type="component" value="Unassembled WGS sequence"/>
</dbReference>
<dbReference type="InterPro" id="IPR000835">
    <property type="entry name" value="HTH_MarR-typ"/>
</dbReference>
<keyword evidence="6" id="KW-1185">Reference proteome</keyword>
<dbReference type="SMART" id="SM00347">
    <property type="entry name" value="HTH_MARR"/>
    <property type="match status" value="1"/>
</dbReference>
<keyword evidence="1" id="KW-0805">Transcription regulation</keyword>
<dbReference type="PANTHER" id="PTHR33164">
    <property type="entry name" value="TRANSCRIPTIONAL REGULATOR, MARR FAMILY"/>
    <property type="match status" value="1"/>
</dbReference>
<evidence type="ECO:0000313" key="5">
    <source>
        <dbReference type="EMBL" id="GAA3732969.1"/>
    </source>
</evidence>
<evidence type="ECO:0000256" key="2">
    <source>
        <dbReference type="ARBA" id="ARBA00023125"/>
    </source>
</evidence>
<dbReference type="PROSITE" id="PS01117">
    <property type="entry name" value="HTH_MARR_1"/>
    <property type="match status" value="1"/>
</dbReference>
<name>A0ABP7FCR8_9STAP</name>
<gene>
    <name evidence="5" type="ORF">GCM10022378_21520</name>
</gene>
<dbReference type="SUPFAM" id="SSF46785">
    <property type="entry name" value="Winged helix' DNA-binding domain"/>
    <property type="match status" value="1"/>
</dbReference>
<evidence type="ECO:0000313" key="6">
    <source>
        <dbReference type="Proteomes" id="UP001500920"/>
    </source>
</evidence>
<organism evidence="5 6">
    <name type="scientific">Salinicoccus jeotgali</name>
    <dbReference type="NCBI Taxonomy" id="381634"/>
    <lineage>
        <taxon>Bacteria</taxon>
        <taxon>Bacillati</taxon>
        <taxon>Bacillota</taxon>
        <taxon>Bacilli</taxon>
        <taxon>Bacillales</taxon>
        <taxon>Staphylococcaceae</taxon>
        <taxon>Salinicoccus</taxon>
    </lineage>
</organism>
<dbReference type="EMBL" id="BAABCK010000069">
    <property type="protein sequence ID" value="GAA3732969.1"/>
    <property type="molecule type" value="Genomic_DNA"/>
</dbReference>
<dbReference type="InterPro" id="IPR039422">
    <property type="entry name" value="MarR/SlyA-like"/>
</dbReference>
<dbReference type="InterPro" id="IPR036390">
    <property type="entry name" value="WH_DNA-bd_sf"/>
</dbReference>
<sequence>MNPEQEFFDLYINLYRSYIGKANKILSAYDLSSAQWQILKDIARHGETTLVDVSRRRQIEKSTANKVITYLLELDLIESTPGTDDRRRKNLSMSASGDRLFKEVRARMTGMQREILEDFDSKEVDAMIKMLRRINI</sequence>
<evidence type="ECO:0000259" key="4">
    <source>
        <dbReference type="PROSITE" id="PS50995"/>
    </source>
</evidence>
<dbReference type="RefSeq" id="WP_344704307.1">
    <property type="nucleotide sequence ID" value="NZ_BAABCK010000069.1"/>
</dbReference>
<dbReference type="Gene3D" id="1.10.10.10">
    <property type="entry name" value="Winged helix-like DNA-binding domain superfamily/Winged helix DNA-binding domain"/>
    <property type="match status" value="1"/>
</dbReference>
<comment type="caution">
    <text evidence="5">The sequence shown here is derived from an EMBL/GenBank/DDBJ whole genome shotgun (WGS) entry which is preliminary data.</text>
</comment>
<dbReference type="PROSITE" id="PS50995">
    <property type="entry name" value="HTH_MARR_2"/>
    <property type="match status" value="1"/>
</dbReference>
<keyword evidence="3" id="KW-0804">Transcription</keyword>
<evidence type="ECO:0000256" key="1">
    <source>
        <dbReference type="ARBA" id="ARBA00023015"/>
    </source>
</evidence>
<protein>
    <recommendedName>
        <fullName evidence="4">HTH marR-type domain-containing protein</fullName>
    </recommendedName>
</protein>
<dbReference type="PANTHER" id="PTHR33164:SF44">
    <property type="entry name" value="TRANSCRIPTIONAL REGULATORY PROTEIN"/>
    <property type="match status" value="1"/>
</dbReference>
<accession>A0ABP7FCR8</accession>
<proteinExistence type="predicted"/>
<dbReference type="InterPro" id="IPR023187">
    <property type="entry name" value="Tscrpt_reg_MarR-type_CS"/>
</dbReference>
<reference evidence="6" key="1">
    <citation type="journal article" date="2019" name="Int. J. Syst. Evol. Microbiol.">
        <title>The Global Catalogue of Microorganisms (GCM) 10K type strain sequencing project: providing services to taxonomists for standard genome sequencing and annotation.</title>
        <authorList>
            <consortium name="The Broad Institute Genomics Platform"/>
            <consortium name="The Broad Institute Genome Sequencing Center for Infectious Disease"/>
            <person name="Wu L."/>
            <person name="Ma J."/>
        </authorList>
    </citation>
    <scope>NUCLEOTIDE SEQUENCE [LARGE SCALE GENOMIC DNA]</scope>
    <source>
        <strain evidence="6">JCM 16981</strain>
    </source>
</reference>
<feature type="domain" description="HTH marR-type" evidence="4">
    <location>
        <begin position="4"/>
        <end position="136"/>
    </location>
</feature>
<keyword evidence="2" id="KW-0238">DNA-binding</keyword>
<dbReference type="Pfam" id="PF12802">
    <property type="entry name" value="MarR_2"/>
    <property type="match status" value="1"/>
</dbReference>
<evidence type="ECO:0000256" key="3">
    <source>
        <dbReference type="ARBA" id="ARBA00023163"/>
    </source>
</evidence>